<dbReference type="EC" id="3.1.2.-" evidence="3"/>
<keyword evidence="2 3" id="KW-0378">Hydrolase</keyword>
<dbReference type="InterPro" id="IPR029069">
    <property type="entry name" value="HotDog_dom_sf"/>
</dbReference>
<dbReference type="PANTHER" id="PTHR31793:SF27">
    <property type="entry name" value="NOVEL THIOESTERASE SUPERFAMILY DOMAIN AND SAPOSIN A-TYPE DOMAIN CONTAINING PROTEIN (0610012H03RIK)"/>
    <property type="match status" value="1"/>
</dbReference>
<organism evidence="3 4">
    <name type="scientific">Bacteriovorax antarcticus</name>
    <dbReference type="NCBI Taxonomy" id="3088717"/>
    <lineage>
        <taxon>Bacteria</taxon>
        <taxon>Pseudomonadati</taxon>
        <taxon>Bdellovibrionota</taxon>
        <taxon>Bacteriovoracia</taxon>
        <taxon>Bacteriovoracales</taxon>
        <taxon>Bacteriovoracaceae</taxon>
        <taxon>Bacteriovorax</taxon>
    </lineage>
</organism>
<dbReference type="Proteomes" id="UP001302274">
    <property type="component" value="Unassembled WGS sequence"/>
</dbReference>
<accession>A0ABU5VY34</accession>
<evidence type="ECO:0000256" key="1">
    <source>
        <dbReference type="ARBA" id="ARBA00005953"/>
    </source>
</evidence>
<gene>
    <name evidence="3" type="ORF">SHI21_09910</name>
</gene>
<comment type="caution">
    <text evidence="3">The sequence shown here is derived from an EMBL/GenBank/DDBJ whole genome shotgun (WGS) entry which is preliminary data.</text>
</comment>
<sequence>MANPIYEYEIKILEHHLDTFGHVNNAVYLELYEEARWDFITKNNLGMKEILETKIGPVLLDLNLTFKSELKNRETIKIISQARPEMRNRFVMILDQKMVREDGKVASTLTISVGMMDLEGRKLIAPTLKWLKALGLEEHLEP</sequence>
<keyword evidence="4" id="KW-1185">Reference proteome</keyword>
<dbReference type="EMBL" id="JAYGJQ010000001">
    <property type="protein sequence ID" value="MEA9356520.1"/>
    <property type="molecule type" value="Genomic_DNA"/>
</dbReference>
<dbReference type="CDD" id="cd00586">
    <property type="entry name" value="4HBT"/>
    <property type="match status" value="1"/>
</dbReference>
<dbReference type="PANTHER" id="PTHR31793">
    <property type="entry name" value="4-HYDROXYBENZOYL-COA THIOESTERASE FAMILY MEMBER"/>
    <property type="match status" value="1"/>
</dbReference>
<dbReference type="SUPFAM" id="SSF54637">
    <property type="entry name" value="Thioesterase/thiol ester dehydrase-isomerase"/>
    <property type="match status" value="1"/>
</dbReference>
<reference evidence="3 4" key="1">
    <citation type="submission" date="2023-11" db="EMBL/GenBank/DDBJ databases">
        <title>A Novel Polar Bacteriovorax (B. antarcticus) Isolated from the Biocrust in Antarctica.</title>
        <authorList>
            <person name="Mun W."/>
            <person name="Choi S.Y."/>
            <person name="Mitchell R.J."/>
        </authorList>
    </citation>
    <scope>NUCLEOTIDE SEQUENCE [LARGE SCALE GENOMIC DNA]</scope>
    <source>
        <strain evidence="3 4">PP10</strain>
    </source>
</reference>
<dbReference type="Pfam" id="PF13279">
    <property type="entry name" value="4HBT_2"/>
    <property type="match status" value="1"/>
</dbReference>
<comment type="similarity">
    <text evidence="1">Belongs to the 4-hydroxybenzoyl-CoA thioesterase family.</text>
</comment>
<name>A0ABU5VY34_9BACT</name>
<dbReference type="RefSeq" id="WP_323576231.1">
    <property type="nucleotide sequence ID" value="NZ_JAYGJQ010000001.1"/>
</dbReference>
<dbReference type="InterPro" id="IPR050563">
    <property type="entry name" value="4-hydroxybenzoyl-CoA_TE"/>
</dbReference>
<dbReference type="GO" id="GO:0016787">
    <property type="term" value="F:hydrolase activity"/>
    <property type="evidence" value="ECO:0007669"/>
    <property type="project" value="UniProtKB-KW"/>
</dbReference>
<evidence type="ECO:0000256" key="2">
    <source>
        <dbReference type="ARBA" id="ARBA00022801"/>
    </source>
</evidence>
<evidence type="ECO:0000313" key="4">
    <source>
        <dbReference type="Proteomes" id="UP001302274"/>
    </source>
</evidence>
<evidence type="ECO:0000313" key="3">
    <source>
        <dbReference type="EMBL" id="MEA9356520.1"/>
    </source>
</evidence>
<proteinExistence type="inferred from homology"/>
<dbReference type="Gene3D" id="3.10.129.10">
    <property type="entry name" value="Hotdog Thioesterase"/>
    <property type="match status" value="1"/>
</dbReference>
<protein>
    <submittedName>
        <fullName evidence="3">Acyl-CoA thioesterase</fullName>
        <ecNumber evidence="3">3.1.2.-</ecNumber>
    </submittedName>
</protein>